<accession>A0ABP8AQ60</accession>
<dbReference type="RefSeq" id="WP_344775137.1">
    <property type="nucleotide sequence ID" value="NZ_BAABBX010000010.1"/>
</dbReference>
<dbReference type="Proteomes" id="UP001500213">
    <property type="component" value="Unassembled WGS sequence"/>
</dbReference>
<keyword evidence="2" id="KW-1185">Reference proteome</keyword>
<organism evidence="1 2">
    <name type="scientific">Gryllotalpicola kribbensis</name>
    <dbReference type="NCBI Taxonomy" id="993084"/>
    <lineage>
        <taxon>Bacteria</taxon>
        <taxon>Bacillati</taxon>
        <taxon>Actinomycetota</taxon>
        <taxon>Actinomycetes</taxon>
        <taxon>Micrococcales</taxon>
        <taxon>Microbacteriaceae</taxon>
        <taxon>Gryllotalpicola</taxon>
    </lineage>
</organism>
<gene>
    <name evidence="1" type="ORF">GCM10022288_13430</name>
</gene>
<reference evidence="2" key="1">
    <citation type="journal article" date="2019" name="Int. J. Syst. Evol. Microbiol.">
        <title>The Global Catalogue of Microorganisms (GCM) 10K type strain sequencing project: providing services to taxonomists for standard genome sequencing and annotation.</title>
        <authorList>
            <consortium name="The Broad Institute Genomics Platform"/>
            <consortium name="The Broad Institute Genome Sequencing Center for Infectious Disease"/>
            <person name="Wu L."/>
            <person name="Ma J."/>
        </authorList>
    </citation>
    <scope>NUCLEOTIDE SEQUENCE [LARGE SCALE GENOMIC DNA]</scope>
    <source>
        <strain evidence="2">JCM 17593</strain>
    </source>
</reference>
<evidence type="ECO:0000313" key="1">
    <source>
        <dbReference type="EMBL" id="GAA4187879.1"/>
    </source>
</evidence>
<proteinExistence type="predicted"/>
<dbReference type="EMBL" id="BAABBX010000010">
    <property type="protein sequence ID" value="GAA4187879.1"/>
    <property type="molecule type" value="Genomic_DNA"/>
</dbReference>
<sequence length="74" mass="8165">MPGHDDEAVLRAWSGDVVASYVKRSTPEATGVRRALIMPRWAATVFVRKSREIGFSGALRLARDVAVSRLRAAR</sequence>
<name>A0ABP8AQ60_9MICO</name>
<evidence type="ECO:0000313" key="2">
    <source>
        <dbReference type="Proteomes" id="UP001500213"/>
    </source>
</evidence>
<comment type="caution">
    <text evidence="1">The sequence shown here is derived from an EMBL/GenBank/DDBJ whole genome shotgun (WGS) entry which is preliminary data.</text>
</comment>
<protein>
    <submittedName>
        <fullName evidence="1">Uncharacterized protein</fullName>
    </submittedName>
</protein>